<organism evidence="1 2">
    <name type="scientific">Fulvimarina pelagi HTCC2506</name>
    <dbReference type="NCBI Taxonomy" id="314231"/>
    <lineage>
        <taxon>Bacteria</taxon>
        <taxon>Pseudomonadati</taxon>
        <taxon>Pseudomonadota</taxon>
        <taxon>Alphaproteobacteria</taxon>
        <taxon>Hyphomicrobiales</taxon>
        <taxon>Aurantimonadaceae</taxon>
        <taxon>Fulvimarina</taxon>
    </lineage>
</organism>
<accession>Q0G2W1</accession>
<sequence length="36" mass="4061">MGHSEHDLIREAERIGAADAVPRRVSDHGEAYRPDF</sequence>
<dbReference type="HOGENOM" id="CLU_3356354_0_0_5"/>
<evidence type="ECO:0000313" key="2">
    <source>
        <dbReference type="Proteomes" id="UP000004310"/>
    </source>
</evidence>
<comment type="caution">
    <text evidence="1">The sequence shown here is derived from an EMBL/GenBank/DDBJ whole genome shotgun (WGS) entry which is preliminary data.</text>
</comment>
<dbReference type="Proteomes" id="UP000004310">
    <property type="component" value="Unassembled WGS sequence"/>
</dbReference>
<proteinExistence type="predicted"/>
<reference evidence="1 2" key="1">
    <citation type="journal article" date="2010" name="J. Bacteriol.">
        <title>Genome sequence of Fulvimarina pelagi HTCC2506T, a Mn(II)-oxidizing alphaproteobacterium possessing an aerobic anoxygenic photosynthetic gene cluster and Xanthorhodopsin.</title>
        <authorList>
            <person name="Kang I."/>
            <person name="Oh H.M."/>
            <person name="Lim S.I."/>
            <person name="Ferriera S."/>
            <person name="Giovannoni S.J."/>
            <person name="Cho J.C."/>
        </authorList>
    </citation>
    <scope>NUCLEOTIDE SEQUENCE [LARGE SCALE GENOMIC DNA]</scope>
    <source>
        <strain evidence="1 2">HTCC2506</strain>
    </source>
</reference>
<protein>
    <submittedName>
        <fullName evidence="1">Uncharacterized protein</fullName>
    </submittedName>
</protein>
<name>Q0G2W1_9HYPH</name>
<evidence type="ECO:0000313" key="1">
    <source>
        <dbReference type="EMBL" id="EAU42070.1"/>
    </source>
</evidence>
<gene>
    <name evidence="1" type="ORF">FP2506_16594</name>
</gene>
<dbReference type="AlphaFoldDB" id="Q0G2W1"/>
<dbReference type="EMBL" id="AATP01000002">
    <property type="protein sequence ID" value="EAU42070.1"/>
    <property type="molecule type" value="Genomic_DNA"/>
</dbReference>
<keyword evidence="2" id="KW-1185">Reference proteome</keyword>